<reference evidence="2" key="2">
    <citation type="journal article" date="2014" name="ISME J.">
        <title>Microbial stratification in low pH oxic and suboxic macroscopic growths along an acid mine drainage.</title>
        <authorList>
            <person name="Mendez-Garcia C."/>
            <person name="Mesa V."/>
            <person name="Sprenger R.R."/>
            <person name="Richter M."/>
            <person name="Diez M.S."/>
            <person name="Solano J."/>
            <person name="Bargiela R."/>
            <person name="Golyshina O.V."/>
            <person name="Manteca A."/>
            <person name="Ramos J.L."/>
            <person name="Gallego J.R."/>
            <person name="Llorente I."/>
            <person name="Martins Dos Santos V.A."/>
            <person name="Jensen O.N."/>
            <person name="Pelaez A.I."/>
            <person name="Sanchez J."/>
            <person name="Ferrer M."/>
        </authorList>
    </citation>
    <scope>NUCLEOTIDE SEQUENCE</scope>
</reference>
<dbReference type="AlphaFoldDB" id="T1ADT8"/>
<dbReference type="InterPro" id="IPR022000">
    <property type="entry name" value="Min27-like_integrase_DNA_bind"/>
</dbReference>
<comment type="caution">
    <text evidence="2">The sequence shown here is derived from an EMBL/GenBank/DDBJ whole genome shotgun (WGS) entry which is preliminary data.</text>
</comment>
<evidence type="ECO:0000259" key="1">
    <source>
        <dbReference type="Pfam" id="PF12167"/>
    </source>
</evidence>
<accession>T1ADT8</accession>
<organism evidence="2">
    <name type="scientific">mine drainage metagenome</name>
    <dbReference type="NCBI Taxonomy" id="410659"/>
    <lineage>
        <taxon>unclassified sequences</taxon>
        <taxon>metagenomes</taxon>
        <taxon>ecological metagenomes</taxon>
    </lineage>
</organism>
<reference evidence="2" key="1">
    <citation type="submission" date="2013-08" db="EMBL/GenBank/DDBJ databases">
        <authorList>
            <person name="Mendez C."/>
            <person name="Richter M."/>
            <person name="Ferrer M."/>
            <person name="Sanchez J."/>
        </authorList>
    </citation>
    <scope>NUCLEOTIDE SEQUENCE</scope>
</reference>
<dbReference type="EMBL" id="AUZX01007592">
    <property type="protein sequence ID" value="EQD58801.1"/>
    <property type="molecule type" value="Genomic_DNA"/>
</dbReference>
<feature type="domain" description="Min27-like integrase DNA-binding" evidence="1">
    <location>
        <begin position="1"/>
        <end position="65"/>
    </location>
</feature>
<gene>
    <name evidence="2" type="ORF">B1A_10650</name>
</gene>
<dbReference type="Pfam" id="PF12167">
    <property type="entry name" value="Arm-DNA-bind_2"/>
    <property type="match status" value="1"/>
</dbReference>
<feature type="non-terminal residue" evidence="2">
    <location>
        <position position="67"/>
    </location>
</feature>
<proteinExistence type="predicted"/>
<sequence>MASVRARSDGRLFFDFRFRGSRCRELTALGDTPANRRKMEKALARIEADIAAGTFDYGTTFPGSKRA</sequence>
<protein>
    <recommendedName>
        <fullName evidence="1">Min27-like integrase DNA-binding domain-containing protein</fullName>
    </recommendedName>
</protein>
<name>T1ADT8_9ZZZZ</name>
<evidence type="ECO:0000313" key="2">
    <source>
        <dbReference type="EMBL" id="EQD58801.1"/>
    </source>
</evidence>